<evidence type="ECO:0000256" key="1">
    <source>
        <dbReference type="ARBA" id="ARBA00006252"/>
    </source>
</evidence>
<dbReference type="GO" id="GO:0003955">
    <property type="term" value="F:NAD(P)H dehydrogenase (quinone) activity"/>
    <property type="evidence" value="ECO:0007669"/>
    <property type="project" value="TreeGrafter"/>
</dbReference>
<dbReference type="InterPro" id="IPR029039">
    <property type="entry name" value="Flavoprotein-like_sf"/>
</dbReference>
<proteinExistence type="inferred from homology"/>
<evidence type="ECO:0000313" key="5">
    <source>
        <dbReference type="Proteomes" id="UP000181936"/>
    </source>
</evidence>
<dbReference type="AlphaFoldDB" id="A0A1L3MV61"/>
<dbReference type="RefSeq" id="WP_072580962.1">
    <property type="nucleotide sequence ID" value="NZ_CP016020.1"/>
</dbReference>
<dbReference type="Gene3D" id="3.40.50.360">
    <property type="match status" value="1"/>
</dbReference>
<protein>
    <recommendedName>
        <fullName evidence="3">Flavodoxin-like fold domain-containing protein</fullName>
    </recommendedName>
</protein>
<accession>A0A1L3MV61</accession>
<gene>
    <name evidence="4" type="ORF">A9C19_16205</name>
</gene>
<dbReference type="GO" id="GO:0005829">
    <property type="term" value="C:cytosol"/>
    <property type="evidence" value="ECO:0007669"/>
    <property type="project" value="TreeGrafter"/>
</dbReference>
<keyword evidence="2" id="KW-0560">Oxidoreductase</keyword>
<dbReference type="SUPFAM" id="SSF52218">
    <property type="entry name" value="Flavoproteins"/>
    <property type="match status" value="1"/>
</dbReference>
<keyword evidence="5" id="KW-1185">Reference proteome</keyword>
<evidence type="ECO:0000313" key="4">
    <source>
        <dbReference type="EMBL" id="APH06160.1"/>
    </source>
</evidence>
<dbReference type="PANTHER" id="PTHR10204:SF34">
    <property type="entry name" value="NAD(P)H DEHYDROGENASE [QUINONE] 1 ISOFORM 1"/>
    <property type="match status" value="1"/>
</dbReference>
<evidence type="ECO:0000256" key="2">
    <source>
        <dbReference type="ARBA" id="ARBA00023002"/>
    </source>
</evidence>
<reference evidence="4 5" key="1">
    <citation type="journal article" date="2016" name="Sci. Rep.">
        <title>Complete genome sequence and transcriptomic analysis of a novel marine strain Bacillus weihaiensis reveals the mechanism of brown algae degradation.</title>
        <authorList>
            <person name="Zhu Y."/>
            <person name="Chen P."/>
            <person name="Bao Y."/>
            <person name="Men Y."/>
            <person name="Zeng Y."/>
            <person name="Yang J."/>
            <person name="Sun J."/>
            <person name="Sun Y."/>
        </authorList>
    </citation>
    <scope>NUCLEOTIDE SEQUENCE [LARGE SCALE GENOMIC DNA]</scope>
    <source>
        <strain evidence="4 5">Alg07</strain>
    </source>
</reference>
<organism evidence="4 5">
    <name type="scientific">Bacillus weihaiensis</name>
    <dbReference type="NCBI Taxonomy" id="1547283"/>
    <lineage>
        <taxon>Bacteria</taxon>
        <taxon>Bacillati</taxon>
        <taxon>Bacillota</taxon>
        <taxon>Bacilli</taxon>
        <taxon>Bacillales</taxon>
        <taxon>Bacillaceae</taxon>
        <taxon>Bacillus</taxon>
    </lineage>
</organism>
<dbReference type="Pfam" id="PF02525">
    <property type="entry name" value="Flavodoxin_2"/>
    <property type="match status" value="1"/>
</dbReference>
<dbReference type="PANTHER" id="PTHR10204">
    <property type="entry name" value="NAD P H OXIDOREDUCTASE-RELATED"/>
    <property type="match status" value="1"/>
</dbReference>
<name>A0A1L3MV61_9BACI</name>
<dbReference type="OrthoDB" id="9798454at2"/>
<dbReference type="Proteomes" id="UP000181936">
    <property type="component" value="Chromosome"/>
</dbReference>
<dbReference type="KEGG" id="bwh:A9C19_16205"/>
<feature type="domain" description="Flavodoxin-like fold" evidence="3">
    <location>
        <begin position="1"/>
        <end position="184"/>
    </location>
</feature>
<dbReference type="STRING" id="1547283.A9C19_16205"/>
<evidence type="ECO:0000259" key="3">
    <source>
        <dbReference type="Pfam" id="PF02525"/>
    </source>
</evidence>
<comment type="similarity">
    <text evidence="1">Belongs to the NAD(P)H dehydrogenase (quinone) family.</text>
</comment>
<dbReference type="EMBL" id="CP016020">
    <property type="protein sequence ID" value="APH06160.1"/>
    <property type="molecule type" value="Genomic_DNA"/>
</dbReference>
<dbReference type="InterPro" id="IPR003680">
    <property type="entry name" value="Flavodoxin_fold"/>
</dbReference>
<dbReference type="InterPro" id="IPR051545">
    <property type="entry name" value="NAD(P)H_dehydrogenase_qn"/>
</dbReference>
<sequence>MKTLIIIAHPNENSFNYAISEEVQSHLKNKNHELKIKDLYKEGFDPILKEDNYLQFYQNNVPKDIHEEQKLITWAENLVFIFPTWWNGMPAMLKGYLDRVFTNGFAFQFSKGKVEGLLAGKNVVIFQTTSQTEDFMKPNQLVSSMETTIDLGFLNYCGFNVMTHKFFYSVPQVDQETREKMLGEVRGVVDIM</sequence>